<dbReference type="SUPFAM" id="SSF55120">
    <property type="entry name" value="Pseudouridine synthase"/>
    <property type="match status" value="2"/>
</dbReference>
<dbReference type="GO" id="GO:0009982">
    <property type="term" value="F:pseudouridine synthase activity"/>
    <property type="evidence" value="ECO:0007669"/>
    <property type="project" value="InterPro"/>
</dbReference>
<reference evidence="3 4" key="1">
    <citation type="journal article" date="2021" name="Cell">
        <title>Tracing the genetic footprints of vertebrate landing in non-teleost ray-finned fishes.</title>
        <authorList>
            <person name="Bi X."/>
            <person name="Wang K."/>
            <person name="Yang L."/>
            <person name="Pan H."/>
            <person name="Jiang H."/>
            <person name="Wei Q."/>
            <person name="Fang M."/>
            <person name="Yu H."/>
            <person name="Zhu C."/>
            <person name="Cai Y."/>
            <person name="He Y."/>
            <person name="Gan X."/>
            <person name="Zeng H."/>
            <person name="Yu D."/>
            <person name="Zhu Y."/>
            <person name="Jiang H."/>
            <person name="Qiu Q."/>
            <person name="Yang H."/>
            <person name="Zhang Y.E."/>
            <person name="Wang W."/>
            <person name="Zhu M."/>
            <person name="He S."/>
            <person name="Zhang G."/>
        </authorList>
    </citation>
    <scope>NUCLEOTIDE SEQUENCE [LARGE SCALE GENOMIC DNA]</scope>
    <source>
        <strain evidence="3">Bchr_013</strain>
    </source>
</reference>
<dbReference type="Pfam" id="PF00849">
    <property type="entry name" value="PseudoU_synth_2"/>
    <property type="match status" value="2"/>
</dbReference>
<gene>
    <name evidence="3" type="primary">Rpusd1</name>
    <name evidence="3" type="ORF">GTO96_0007649</name>
</gene>
<dbReference type="InterPro" id="IPR050188">
    <property type="entry name" value="RluA_PseudoU_synthase"/>
</dbReference>
<evidence type="ECO:0000313" key="3">
    <source>
        <dbReference type="EMBL" id="KAG2455612.1"/>
    </source>
</evidence>
<comment type="similarity">
    <text evidence="1">Belongs to the pseudouridine synthase RluA family.</text>
</comment>
<dbReference type="PANTHER" id="PTHR21600">
    <property type="entry name" value="MITOCHONDRIAL RNA PSEUDOURIDINE SYNTHASE"/>
    <property type="match status" value="1"/>
</dbReference>
<dbReference type="Proteomes" id="UP000886611">
    <property type="component" value="Unassembled WGS sequence"/>
</dbReference>
<comment type="caution">
    <text evidence="3">The sequence shown here is derived from an EMBL/GenBank/DDBJ whole genome shotgun (WGS) entry which is preliminary data.</text>
</comment>
<protein>
    <submittedName>
        <fullName evidence="3">RUSD1 protein</fullName>
    </submittedName>
</protein>
<dbReference type="GO" id="GO:0000455">
    <property type="term" value="P:enzyme-directed rRNA pseudouridine synthesis"/>
    <property type="evidence" value="ECO:0007669"/>
    <property type="project" value="TreeGrafter"/>
</dbReference>
<keyword evidence="4" id="KW-1185">Reference proteome</keyword>
<organism evidence="3 4">
    <name type="scientific">Polypterus senegalus</name>
    <name type="common">Senegal bichir</name>
    <dbReference type="NCBI Taxonomy" id="55291"/>
    <lineage>
        <taxon>Eukaryota</taxon>
        <taxon>Metazoa</taxon>
        <taxon>Chordata</taxon>
        <taxon>Craniata</taxon>
        <taxon>Vertebrata</taxon>
        <taxon>Euteleostomi</taxon>
        <taxon>Actinopterygii</taxon>
        <taxon>Polypteriformes</taxon>
        <taxon>Polypteridae</taxon>
        <taxon>Polypterus</taxon>
    </lineage>
</organism>
<feature type="non-terminal residue" evidence="3">
    <location>
        <position position="473"/>
    </location>
</feature>
<dbReference type="Gene3D" id="3.30.2350.10">
    <property type="entry name" value="Pseudouridine synthase"/>
    <property type="match status" value="2"/>
</dbReference>
<feature type="domain" description="Pseudouridine synthase RsuA/RluA-like" evidence="2">
    <location>
        <begin position="18"/>
        <end position="126"/>
    </location>
</feature>
<evidence type="ECO:0000256" key="1">
    <source>
        <dbReference type="ARBA" id="ARBA00010876"/>
    </source>
</evidence>
<dbReference type="AlphaFoldDB" id="A0A8X7WVB5"/>
<accession>A0A8X7WVB5</accession>
<feature type="domain" description="Pseudouridine synthase RsuA/RluA-like" evidence="2">
    <location>
        <begin position="189"/>
        <end position="352"/>
    </location>
</feature>
<sequence length="473" mass="54029">MEAANVDDLRVLYQSTDFIVLDKHWDIRIDSKQWYETCTVQKQLKRKFPELADPSTYYGFRFCHQLDFSTSGALCVALNRNAAGRAYRCFKERLATKAYLALVRGHLSRIRMTIDYGIGKNSTEGMTHMMCAEGTPGCTNVKPCKTELFVLQYGTYDGQPVTKVLLQPLTDMEAANVDDLRVLYQSTDFIVLDKHWDIRIDSKQWYETCTVQKQLKRKFPELADPSTYYGFRFCHQLDFSTSGALCVALNRNAAGRAYRCFKERLATKAYLALVRGHLSRIRMTIDYGIGKNSTEGMTHMMCAEGTPGCTNVKPCKTELFVLQYGTYDGQPVTKVLLQPLTGRTHQLRVHCSVIGHPIVGDFTYSLKTDCSPYRMMLHAYFLRIPVEDEPIEVIACDPFVTSVDEKWVPQQTVQEVDSVFLKLKEQGLQRELSLQRVQDAACGKHKDTGHEVIPETEEQSLLYTQWLANWSLD</sequence>
<dbReference type="InterPro" id="IPR020103">
    <property type="entry name" value="PsdUridine_synth_cat_dom_sf"/>
</dbReference>
<feature type="non-terminal residue" evidence="3">
    <location>
        <position position="1"/>
    </location>
</feature>
<proteinExistence type="inferred from homology"/>
<dbReference type="CDD" id="cd02869">
    <property type="entry name" value="PseudoU_synth_RluA_like"/>
    <property type="match status" value="1"/>
</dbReference>
<name>A0A8X7WVB5_POLSE</name>
<dbReference type="EMBL" id="JAATIS010009265">
    <property type="protein sequence ID" value="KAG2455612.1"/>
    <property type="molecule type" value="Genomic_DNA"/>
</dbReference>
<dbReference type="PANTHER" id="PTHR21600:SF87">
    <property type="entry name" value="RNA PSEUDOURIDYLATE SYNTHASE DOMAIN-CONTAINING PROTEIN 1"/>
    <property type="match status" value="1"/>
</dbReference>
<dbReference type="InterPro" id="IPR006145">
    <property type="entry name" value="PsdUridine_synth_RsuA/RluA"/>
</dbReference>
<evidence type="ECO:0000259" key="2">
    <source>
        <dbReference type="Pfam" id="PF00849"/>
    </source>
</evidence>
<dbReference type="GO" id="GO:0003723">
    <property type="term" value="F:RNA binding"/>
    <property type="evidence" value="ECO:0007669"/>
    <property type="project" value="InterPro"/>
</dbReference>
<evidence type="ECO:0000313" key="4">
    <source>
        <dbReference type="Proteomes" id="UP000886611"/>
    </source>
</evidence>